<dbReference type="Gramene" id="KQK13017">
    <property type="protein sequence ID" value="KQK13017"/>
    <property type="gene ID" value="BRADI_1g07490v3"/>
</dbReference>
<keyword evidence="7" id="KW-1185">Reference proteome</keyword>
<gene>
    <name evidence="6" type="primary">LOC100830359</name>
    <name evidence="5" type="ORF">BRADI_1g07490v3</name>
</gene>
<dbReference type="FunFam" id="3.40.50.10900:FF:000004">
    <property type="entry name" value="Proteasome assembly chaperone 2"/>
    <property type="match status" value="1"/>
</dbReference>
<dbReference type="Gramene" id="KQK13019">
    <property type="protein sequence ID" value="KQK13019"/>
    <property type="gene ID" value="BRADI_1g07490v3"/>
</dbReference>
<reference evidence="5 6" key="1">
    <citation type="journal article" date="2010" name="Nature">
        <title>Genome sequencing and analysis of the model grass Brachypodium distachyon.</title>
        <authorList>
            <consortium name="International Brachypodium Initiative"/>
        </authorList>
    </citation>
    <scope>NUCLEOTIDE SEQUENCE [LARGE SCALE GENOMIC DNA]</scope>
    <source>
        <strain evidence="5">Bd21</strain>
        <strain evidence="6">cv. Bd21</strain>
    </source>
</reference>
<evidence type="ECO:0000313" key="6">
    <source>
        <dbReference type="EnsemblPlants" id="KQK13017"/>
    </source>
</evidence>
<reference evidence="5" key="2">
    <citation type="submission" date="2017-06" db="EMBL/GenBank/DDBJ databases">
        <title>WGS assembly of Brachypodium distachyon.</title>
        <authorList>
            <consortium name="The International Brachypodium Initiative"/>
            <person name="Lucas S."/>
            <person name="Harmon-Smith M."/>
            <person name="Lail K."/>
            <person name="Tice H."/>
            <person name="Grimwood J."/>
            <person name="Bruce D."/>
            <person name="Barry K."/>
            <person name="Shu S."/>
            <person name="Lindquist E."/>
            <person name="Wang M."/>
            <person name="Pitluck S."/>
            <person name="Vogel J.P."/>
            <person name="Garvin D.F."/>
            <person name="Mockler T.C."/>
            <person name="Schmutz J."/>
            <person name="Rokhsar D."/>
            <person name="Bevan M.W."/>
        </authorList>
    </citation>
    <scope>NUCLEOTIDE SEQUENCE</scope>
    <source>
        <strain evidence="5">Bd21</strain>
    </source>
</reference>
<dbReference type="PANTHER" id="PTHR12970:SF1">
    <property type="entry name" value="PROTEASOME ASSEMBLY CHAPERONE 2"/>
    <property type="match status" value="1"/>
</dbReference>
<evidence type="ECO:0000256" key="2">
    <source>
        <dbReference type="ARBA" id="ARBA00023186"/>
    </source>
</evidence>
<dbReference type="Gramene" id="KQK13018">
    <property type="protein sequence ID" value="KQK13018"/>
    <property type="gene ID" value="BRADI_1g07490v3"/>
</dbReference>
<dbReference type="FunFam" id="3.40.50.10900:FF:000005">
    <property type="entry name" value="Proteasome assembly chaperone 2"/>
    <property type="match status" value="1"/>
</dbReference>
<reference evidence="6" key="3">
    <citation type="submission" date="2018-08" db="UniProtKB">
        <authorList>
            <consortium name="EnsemblPlants"/>
        </authorList>
    </citation>
    <scope>IDENTIFICATION</scope>
    <source>
        <strain evidence="6">cv. Bd21</strain>
    </source>
</reference>
<protein>
    <recommendedName>
        <fullName evidence="1 4">Proteasome assembly chaperone 2</fullName>
    </recommendedName>
</protein>
<dbReference type="InterPro" id="IPR019151">
    <property type="entry name" value="Proteasome_assmbl_chaperone_2"/>
</dbReference>
<keyword evidence="2 4" id="KW-0143">Chaperone</keyword>
<dbReference type="InterPro" id="IPR038389">
    <property type="entry name" value="PSMG2_sf"/>
</dbReference>
<dbReference type="eggNOG" id="KOG3112">
    <property type="taxonomic scope" value="Eukaryota"/>
</dbReference>
<evidence type="ECO:0000313" key="7">
    <source>
        <dbReference type="Proteomes" id="UP000008810"/>
    </source>
</evidence>
<accession>I1GMX2</accession>
<dbReference type="Proteomes" id="UP000008810">
    <property type="component" value="Chromosome 1"/>
</dbReference>
<dbReference type="STRING" id="15368.I1GMX2"/>
<evidence type="ECO:0000256" key="3">
    <source>
        <dbReference type="ARBA" id="ARBA00025745"/>
    </source>
</evidence>
<dbReference type="Pfam" id="PF09754">
    <property type="entry name" value="PAC2"/>
    <property type="match status" value="1"/>
</dbReference>
<dbReference type="ExpressionAtlas" id="I1GMX2">
    <property type="expression patterns" value="baseline and differential"/>
</dbReference>
<dbReference type="PANTHER" id="PTHR12970">
    <property type="entry name" value="PROTEASOME ASSEMBLY CHAPERONE 2"/>
    <property type="match status" value="1"/>
</dbReference>
<dbReference type="KEGG" id="bdi:100830359"/>
<dbReference type="EMBL" id="CM000880">
    <property type="protein sequence ID" value="KQK13017.1"/>
    <property type="molecule type" value="Genomic_DNA"/>
</dbReference>
<dbReference type="Gene3D" id="3.40.50.10900">
    <property type="entry name" value="PAC-like subunit"/>
    <property type="match status" value="2"/>
</dbReference>
<dbReference type="OrthoDB" id="10260712at2759"/>
<dbReference type="GO" id="GO:0005829">
    <property type="term" value="C:cytosol"/>
    <property type="evidence" value="ECO:0000318"/>
    <property type="project" value="GO_Central"/>
</dbReference>
<proteinExistence type="inferred from homology"/>
<organism evidence="5">
    <name type="scientific">Brachypodium distachyon</name>
    <name type="common">Purple false brome</name>
    <name type="synonym">Trachynia distachya</name>
    <dbReference type="NCBI Taxonomy" id="15368"/>
    <lineage>
        <taxon>Eukaryota</taxon>
        <taxon>Viridiplantae</taxon>
        <taxon>Streptophyta</taxon>
        <taxon>Embryophyta</taxon>
        <taxon>Tracheophyta</taxon>
        <taxon>Spermatophyta</taxon>
        <taxon>Magnoliopsida</taxon>
        <taxon>Liliopsida</taxon>
        <taxon>Poales</taxon>
        <taxon>Poaceae</taxon>
        <taxon>BOP clade</taxon>
        <taxon>Pooideae</taxon>
        <taxon>Stipodae</taxon>
        <taxon>Brachypodieae</taxon>
        <taxon>Brachypodium</taxon>
    </lineage>
</organism>
<dbReference type="OMA" id="WKEHTGE"/>
<dbReference type="EMBL" id="CM000880">
    <property type="protein sequence ID" value="KQK13019.1"/>
    <property type="molecule type" value="Genomic_DNA"/>
</dbReference>
<evidence type="ECO:0000313" key="5">
    <source>
        <dbReference type="EMBL" id="KQK13017.1"/>
    </source>
</evidence>
<dbReference type="RefSeq" id="XP_010229313.1">
    <property type="nucleotide sequence ID" value="XM_010231011.3"/>
</dbReference>
<dbReference type="GO" id="GO:0005634">
    <property type="term" value="C:nucleus"/>
    <property type="evidence" value="ECO:0000318"/>
    <property type="project" value="GO_Central"/>
</dbReference>
<dbReference type="PIRSF" id="PIRSF010044">
    <property type="entry name" value="UCP010044"/>
    <property type="match status" value="1"/>
</dbReference>
<dbReference type="GO" id="GO:0043248">
    <property type="term" value="P:proteasome assembly"/>
    <property type="evidence" value="ECO:0000318"/>
    <property type="project" value="GO_Central"/>
</dbReference>
<evidence type="ECO:0000256" key="4">
    <source>
        <dbReference type="PIRNR" id="PIRNR010044"/>
    </source>
</evidence>
<sequence length="280" mass="30495">MDFALVDGESFLPSCSTLVMPALSIGNVGQLAVDLLIPSSKARRVAYLDEPSALPCAGNDAFGPDAVGDLALALEEYESPSHGLAFIQQRSPIITGMMVSFANNIANFISSIGKEHVVILSSLDSGKRRVIDASSDMLYYLSSCNEDGSDPEHEKLGWKKLEEYDPSQRRWKYLSSLIEGGVLSEDVDDDPEEMTTCDYYASLPFAALFLACKAKGLKVSCVLCYCSEGDNMPESFHLAEALCKLQGQDPEQFHGNGPNGWTIPLSWRSVYGPPPDMSIF</sequence>
<name>I1GMX2_BRADI</name>
<dbReference type="EnsemblPlants" id="KQK13018">
    <property type="protein sequence ID" value="KQK13018"/>
    <property type="gene ID" value="BRADI_1g07490v3"/>
</dbReference>
<comment type="similarity">
    <text evidence="3 4">Belongs to the PSMG2 family.</text>
</comment>
<dbReference type="EnsemblPlants" id="KQK13019">
    <property type="protein sequence ID" value="KQK13019"/>
    <property type="gene ID" value="BRADI_1g07490v3"/>
</dbReference>
<evidence type="ECO:0000256" key="1">
    <source>
        <dbReference type="ARBA" id="ARBA00019186"/>
    </source>
</evidence>
<dbReference type="InterPro" id="IPR016562">
    <property type="entry name" value="Proteasome_assmbl_chp_2_euk"/>
</dbReference>
<dbReference type="AlphaFoldDB" id="I1GMX2"/>
<dbReference type="EMBL" id="CM000880">
    <property type="protein sequence ID" value="KQK13018.1"/>
    <property type="molecule type" value="Genomic_DNA"/>
</dbReference>
<dbReference type="HOGENOM" id="CLU_062640_0_0_1"/>
<dbReference type="GeneID" id="100830359"/>
<comment type="function">
    <text evidence="4">Chaperone protein which promotes assembly of the 20S proteasome as part of a heterodimer with PSMG1.</text>
</comment>
<comment type="subunit">
    <text evidence="4">Forms a heterodimer with PSMG1.</text>
</comment>
<dbReference type="EnsemblPlants" id="KQK13017">
    <property type="protein sequence ID" value="KQK13017"/>
    <property type="gene ID" value="BRADI_1g07490v3"/>
</dbReference>